<proteinExistence type="predicted"/>
<keyword evidence="2" id="KW-0677">Repeat</keyword>
<dbReference type="Proteomes" id="UP000632339">
    <property type="component" value="Unassembled WGS sequence"/>
</dbReference>
<reference evidence="6" key="1">
    <citation type="journal article" date="2019" name="Int. J. Syst. Evol. Microbiol.">
        <title>The Global Catalogue of Microorganisms (GCM) 10K type strain sequencing project: providing services to taxonomists for standard genome sequencing and annotation.</title>
        <authorList>
            <consortium name="The Broad Institute Genomics Platform"/>
            <consortium name="The Broad Institute Genome Sequencing Center for Infectious Disease"/>
            <person name="Wu L."/>
            <person name="Ma J."/>
        </authorList>
    </citation>
    <scope>NUCLEOTIDE SEQUENCE [LARGE SCALE GENOMIC DNA]</scope>
    <source>
        <strain evidence="6">CGMCC 1.6375</strain>
    </source>
</reference>
<evidence type="ECO:0000259" key="4">
    <source>
        <dbReference type="Pfam" id="PF18962"/>
    </source>
</evidence>
<evidence type="ECO:0000256" key="1">
    <source>
        <dbReference type="ARBA" id="ARBA00022729"/>
    </source>
</evidence>
<keyword evidence="6" id="KW-1185">Reference proteome</keyword>
<dbReference type="EMBL" id="BMLI01000002">
    <property type="protein sequence ID" value="GGM98161.1"/>
    <property type="molecule type" value="Genomic_DNA"/>
</dbReference>
<protein>
    <recommendedName>
        <fullName evidence="4">Secretion system C-terminal sorting domain-containing protein</fullName>
    </recommendedName>
</protein>
<sequence length="1349" mass="141986">MKKIYQQAMAVALASTTLLGIGVWQKSRLAHPLPEKTIAQNTEALPSGVTEATMADIRSALEKQEYHISYDDKVQSLQSPNRAQNLRAYYRPGQLTVQTRVDTTGHRFKLDLINEGIYADGKPLYTPQANAKADHKDNKVQISHTAFTEEFVNNEDGVRQNFIIGEAPAGTRALQVRMTARGLKVQQGNGNELRFYTESNGETRNELVYNSLQCWDANKKPLDATLAYVNKRIEINVDVAGAAYPVTIDPIITNGTPQNSNKVIEMNQSSMWLGYSVSSAGDVNGDGYSDVIIGAPRYDLGQTDEGAAIWYPGTANGLSANGTILQCNQDSAQMGYSVATAGDFNGDGYSDILVGAPLFNINGKDDGIVKMYFGSAQGIAANATPKDFFTGNPGDNYGISVAPAGDIDADGFSDVILGAAKFDFGINNQGAAMVIYGAQNNYKKVEQLTASQANAQFGFSVSSAGDINGDGYSDVLVGARFYTNVENQEGAVFVYKGGANGLDINNPSIIEGNQPGATMGYRVSTAGDVNGDGYSDFLVSAIQYDNGESNEGKVSLYMGMSSGFDPFPKKTFEANSVDAAMGTSLASAGDVNGDGYADILIGCQRCDFGQNNEGGVFIYHGSKDGIGNSYASLLESNQVEGWFGTAVASAGDVNGDGYSDIVIGCYTFDNGQVDEGHAFIYQGGAEGVGTNESVFVTNNKASAQMGLSVASAGDVNGDGYSDVIVGAPTYDNGEASEGVAFVYKGSATGLNTANYNILQKNQANSYFGGSVASAGDINGDGYDEVIVGAKEYTDGHTNEGAAFIYYGSNTGIDQAANPLSIQANKNDTDFGYIVAGLGDINRDGYADFAIGAPAFANTGNIFVYYGTQNGISAPVTLAGQINSHFGESVSAAGDVNGDGYADVVAGAWGASYGEQSEGAIYIYHGSAGLMNTNYVKSIESNQVDARFGISIASAGDVNGDGYGDIIAGASRHDHPEVDEGIAVVYYGTNIGIGNGPAPTVLEGNVAGAYFGAAVGGAGDVNGDGYSDVIVGSYNLSNGLNQEGKVYVFHGSPDGTKTAASFSIEGEQLQARLGWSVAGAGDVNGDGYSDVLVGEPAFNNGAVADAGATTVFYGNNGKSLRNNVRLYNTSDMTTPINHAQFNAGNFGTGLFAKSFLGVNKGKLAIEYKGQGVPFSKISIYPITTSNLYSFLAPNFSNLAGTGTELKITGVKQGVSTKVRVRVRYSPVLAITGQMYGPWRYIQPQLSGINNAPVPEEAMAETIKRKAEPSEELEDVVTLFPNPATDRLSVQVANPNDVRSVRLFNTAGKLVHQLPRYEKDIDVSNLPGGVHILILDRANGKSSSHKILIRR</sequence>
<dbReference type="PANTHER" id="PTHR23220:SF133">
    <property type="entry name" value="INTEGRIN ALPHA-PS2"/>
    <property type="match status" value="1"/>
</dbReference>
<evidence type="ECO:0000313" key="6">
    <source>
        <dbReference type="Proteomes" id="UP000632339"/>
    </source>
</evidence>
<dbReference type="SUPFAM" id="SSF69318">
    <property type="entry name" value="Integrin alpha N-terminal domain"/>
    <property type="match status" value="4"/>
</dbReference>
<keyword evidence="3" id="KW-0325">Glycoprotein</keyword>
<dbReference type="Pfam" id="PF18962">
    <property type="entry name" value="Por_Secre_tail"/>
    <property type="match status" value="1"/>
</dbReference>
<dbReference type="Gene3D" id="2.130.10.130">
    <property type="entry name" value="Integrin alpha, N-terminal"/>
    <property type="match status" value="7"/>
</dbReference>
<dbReference type="InterPro" id="IPR013519">
    <property type="entry name" value="Int_alpha_beta-p"/>
</dbReference>
<feature type="domain" description="Secretion system C-terminal sorting" evidence="4">
    <location>
        <begin position="1277"/>
        <end position="1347"/>
    </location>
</feature>
<dbReference type="PROSITE" id="PS51470">
    <property type="entry name" value="FG_GAP"/>
    <property type="match status" value="13"/>
</dbReference>
<dbReference type="SMART" id="SM00191">
    <property type="entry name" value="Int_alpha"/>
    <property type="match status" value="14"/>
</dbReference>
<dbReference type="Pfam" id="PF13517">
    <property type="entry name" value="FG-GAP_3"/>
    <property type="match status" value="2"/>
</dbReference>
<name>A0ABQ2I4L8_9BACT</name>
<dbReference type="InterPro" id="IPR028994">
    <property type="entry name" value="Integrin_alpha_N"/>
</dbReference>
<dbReference type="InterPro" id="IPR013517">
    <property type="entry name" value="FG-GAP"/>
</dbReference>
<dbReference type="InterPro" id="IPR026444">
    <property type="entry name" value="Secre_tail"/>
</dbReference>
<comment type="caution">
    <text evidence="5">The sequence shown here is derived from an EMBL/GenBank/DDBJ whole genome shotgun (WGS) entry which is preliminary data.</text>
</comment>
<evidence type="ECO:0000256" key="3">
    <source>
        <dbReference type="ARBA" id="ARBA00023180"/>
    </source>
</evidence>
<dbReference type="NCBIfam" id="TIGR04183">
    <property type="entry name" value="Por_Secre_tail"/>
    <property type="match status" value="1"/>
</dbReference>
<accession>A0ABQ2I4L8</accession>
<gene>
    <name evidence="5" type="ORF">GCM10010967_34970</name>
</gene>
<organism evidence="5 6">
    <name type="scientific">Dyadobacter beijingensis</name>
    <dbReference type="NCBI Taxonomy" id="365489"/>
    <lineage>
        <taxon>Bacteria</taxon>
        <taxon>Pseudomonadati</taxon>
        <taxon>Bacteroidota</taxon>
        <taxon>Cytophagia</taxon>
        <taxon>Cytophagales</taxon>
        <taxon>Spirosomataceae</taxon>
        <taxon>Dyadobacter</taxon>
    </lineage>
</organism>
<dbReference type="PANTHER" id="PTHR23220">
    <property type="entry name" value="INTEGRIN ALPHA"/>
    <property type="match status" value="1"/>
</dbReference>
<dbReference type="RefSeq" id="WP_019940088.1">
    <property type="nucleotide sequence ID" value="NZ_BMLI01000002.1"/>
</dbReference>
<evidence type="ECO:0000256" key="2">
    <source>
        <dbReference type="ARBA" id="ARBA00022737"/>
    </source>
</evidence>
<dbReference type="Pfam" id="PF01839">
    <property type="entry name" value="FG-GAP"/>
    <property type="match status" value="9"/>
</dbReference>
<dbReference type="PRINTS" id="PR01185">
    <property type="entry name" value="INTEGRINA"/>
</dbReference>
<evidence type="ECO:0000313" key="5">
    <source>
        <dbReference type="EMBL" id="GGM98161.1"/>
    </source>
</evidence>
<dbReference type="InterPro" id="IPR000413">
    <property type="entry name" value="Integrin_alpha"/>
</dbReference>
<keyword evidence="1" id="KW-0732">Signal</keyword>